<evidence type="ECO:0000313" key="3">
    <source>
        <dbReference type="EMBL" id="APO70672.1"/>
    </source>
</evidence>
<dbReference type="InterPro" id="IPR041427">
    <property type="entry name" value="AbiJ-NTD3"/>
</dbReference>
<keyword evidence="3" id="KW-0614">Plasmid</keyword>
<gene>
    <name evidence="3" type="ORF">IE4872_PD00129</name>
</gene>
<dbReference type="AlphaFoldDB" id="A0A1L5NS20"/>
<dbReference type="InterPro" id="IPR026001">
    <property type="entry name" value="Abi-like_C"/>
</dbReference>
<proteinExistence type="predicted"/>
<dbReference type="Pfam" id="PF14355">
    <property type="entry name" value="Abi_C"/>
    <property type="match status" value="1"/>
</dbReference>
<name>A0A1L5NS20_9HYPH</name>
<reference evidence="3 4" key="1">
    <citation type="submission" date="2016-09" db="EMBL/GenBank/DDBJ databases">
        <title>The complete genome sequences of Rhizobium gallicum, symbiovars gallicum and phaseoli, symbionts associated to common bean (Phaseolus vulgaris).</title>
        <authorList>
            <person name="Bustos P."/>
            <person name="Santamaria R.I."/>
            <person name="Perez-Carrascal O.M."/>
            <person name="Juarez S."/>
            <person name="Lozano L."/>
            <person name="Martinez-Flores I."/>
            <person name="Martinez-Romero E."/>
            <person name="Cevallos M."/>
            <person name="Romero D."/>
            <person name="Davila G."/>
            <person name="Gonzalez V."/>
        </authorList>
    </citation>
    <scope>NUCLEOTIDE SEQUENCE [LARGE SCALE GENOMIC DNA]</scope>
    <source>
        <strain evidence="3 4">IE4872</strain>
        <plasmid evidence="4">prgalie4872d</plasmid>
    </source>
</reference>
<evidence type="ECO:0000313" key="4">
    <source>
        <dbReference type="Proteomes" id="UP000184749"/>
    </source>
</evidence>
<dbReference type="EMBL" id="CP017105">
    <property type="protein sequence ID" value="APO70672.1"/>
    <property type="molecule type" value="Genomic_DNA"/>
</dbReference>
<dbReference type="Pfam" id="PF18860">
    <property type="entry name" value="AbiJ_NTD3"/>
    <property type="match status" value="1"/>
</dbReference>
<organism evidence="3 4">
    <name type="scientific">Rhizobium gallicum</name>
    <dbReference type="NCBI Taxonomy" id="56730"/>
    <lineage>
        <taxon>Bacteria</taxon>
        <taxon>Pseudomonadati</taxon>
        <taxon>Pseudomonadota</taxon>
        <taxon>Alphaproteobacteria</taxon>
        <taxon>Hyphomicrobiales</taxon>
        <taxon>Rhizobiaceae</taxon>
        <taxon>Rhizobium/Agrobacterium group</taxon>
        <taxon>Rhizobium</taxon>
    </lineage>
</organism>
<feature type="domain" description="AbiJ-NTD3" evidence="2">
    <location>
        <begin position="96"/>
        <end position="255"/>
    </location>
</feature>
<evidence type="ECO:0000259" key="1">
    <source>
        <dbReference type="Pfam" id="PF14355"/>
    </source>
</evidence>
<sequence>MTTSPPQMIRDLRTELANAIADFKAYDVPGVCKRLGLADGDGSEAFNSKYKYAMSRLTVVPAEEILPMAKKLLQEVSSYRLSEQVAKLEEIGQPAITEITRRRLLSVFKTRPLATEMEEVEFVQRAWPVAEIPSPYGSSGGILDDIYQHIVRNYDWETDEMLIHLGFLTCSQAQLFRFLEEVTAPVVQTPEAQASIVAELNSHLRHDDFRLVVARKVSGSPIYEMQRAVLGSPADHGISAALRAFDPDDVHDRWIAAVERRADDPRGAITLARTLLEDVCKWILDEAQAEYPDNADLPVLYRKLAKVLRLAPDDHTEQTFKQLLGSCQQIVELLGSLRSKLGDAHSPGPKKAKPQPRHAELAVNLSGTMATFLVETWRARKAESALPASAKSTIPEV</sequence>
<dbReference type="RefSeq" id="WP_074071140.1">
    <property type="nucleotide sequence ID" value="NZ_CP017105.1"/>
</dbReference>
<geneLocation type="plasmid" evidence="4">
    <name>prgalie4872d</name>
</geneLocation>
<dbReference type="Proteomes" id="UP000184749">
    <property type="component" value="Plasmid pRgalIE4872d"/>
</dbReference>
<dbReference type="OrthoDB" id="7021751at2"/>
<protein>
    <submittedName>
        <fullName evidence="3">Abortive phage infection domain-containing protein</fullName>
    </submittedName>
</protein>
<feature type="domain" description="Abortive infection protein-like C-terminal" evidence="1">
    <location>
        <begin position="299"/>
        <end position="374"/>
    </location>
</feature>
<accession>A0A1L5NS20</accession>
<evidence type="ECO:0000259" key="2">
    <source>
        <dbReference type="Pfam" id="PF18860"/>
    </source>
</evidence>